<evidence type="ECO:0000256" key="1">
    <source>
        <dbReference type="SAM" id="MobiDB-lite"/>
    </source>
</evidence>
<proteinExistence type="predicted"/>
<protein>
    <submittedName>
        <fullName evidence="2">Uncharacterized protein</fullName>
    </submittedName>
</protein>
<organism evidence="2 3">
    <name type="scientific">Cupriavidus taiwanensis</name>
    <dbReference type="NCBI Taxonomy" id="164546"/>
    <lineage>
        <taxon>Bacteria</taxon>
        <taxon>Pseudomonadati</taxon>
        <taxon>Pseudomonadota</taxon>
        <taxon>Betaproteobacteria</taxon>
        <taxon>Burkholderiales</taxon>
        <taxon>Burkholderiaceae</taxon>
        <taxon>Cupriavidus</taxon>
    </lineage>
</organism>
<dbReference type="AlphaFoldDB" id="A0A375ISP5"/>
<geneLocation type="plasmid" evidence="2">
    <name>III</name>
</geneLocation>
<reference evidence="2 3" key="1">
    <citation type="submission" date="2018-01" db="EMBL/GenBank/DDBJ databases">
        <authorList>
            <person name="Gaut B.S."/>
            <person name="Morton B.R."/>
            <person name="Clegg M.T."/>
            <person name="Duvall M.R."/>
        </authorList>
    </citation>
    <scope>NUCLEOTIDE SEQUENCE [LARGE SCALE GENOMIC DNA]</scope>
    <source>
        <strain evidence="2">Cupriavidus taiwanensis LMG 19425</strain>
        <plasmid evidence="3">Plasmid iii</plasmid>
    </source>
</reference>
<accession>A0A375ISP5</accession>
<dbReference type="Proteomes" id="UP000255505">
    <property type="component" value="Plasmid III"/>
</dbReference>
<keyword evidence="2" id="KW-0614">Plasmid</keyword>
<feature type="region of interest" description="Disordered" evidence="1">
    <location>
        <begin position="1"/>
        <end position="35"/>
    </location>
</feature>
<dbReference type="EMBL" id="LT991978">
    <property type="protein sequence ID" value="SPK77178.1"/>
    <property type="molecule type" value="Genomic_DNA"/>
</dbReference>
<evidence type="ECO:0000313" key="3">
    <source>
        <dbReference type="Proteomes" id="UP000255505"/>
    </source>
</evidence>
<gene>
    <name evidence="2" type="ORF">CT19425_P30027</name>
</gene>
<sequence>MVPRLPSIPHSNGSLDKVRGATGNRNPQHAAGNNKPHFDCIIVRSARMVAFGNRVYPMMVKSPRCHKKKCRLGPAKKEMAGMESWAEVQDGRGNRPLGPMEFASYRV</sequence>
<evidence type="ECO:0000313" key="2">
    <source>
        <dbReference type="EMBL" id="SPK77178.1"/>
    </source>
</evidence>
<name>A0A375ISP5_9BURK</name>